<dbReference type="GO" id="GO:0003723">
    <property type="term" value="F:RNA binding"/>
    <property type="evidence" value="ECO:0007669"/>
    <property type="project" value="UniProtKB-KW"/>
</dbReference>
<dbReference type="GO" id="GO:0071051">
    <property type="term" value="P:poly(A)-dependent snoRNA 3'-end processing"/>
    <property type="evidence" value="ECO:0007669"/>
    <property type="project" value="TreeGrafter"/>
</dbReference>
<dbReference type="FunFam" id="2.40.50.140:FF:000038">
    <property type="entry name" value="Exosome complex component RRP4"/>
    <property type="match status" value="1"/>
</dbReference>
<dbReference type="InterPro" id="IPR048565">
    <property type="entry name" value="S1_RRP4"/>
</dbReference>
<dbReference type="Gene3D" id="2.40.50.140">
    <property type="entry name" value="Nucleic acid-binding proteins"/>
    <property type="match status" value="1"/>
</dbReference>
<dbReference type="GO" id="GO:0034475">
    <property type="term" value="P:U4 snRNA 3'-end processing"/>
    <property type="evidence" value="ECO:0007669"/>
    <property type="project" value="TreeGrafter"/>
</dbReference>
<feature type="domain" description="RRP4 S1" evidence="9">
    <location>
        <begin position="83"/>
        <end position="155"/>
    </location>
</feature>
<dbReference type="GO" id="GO:0071035">
    <property type="term" value="P:nuclear polyadenylation-dependent rRNA catabolic process"/>
    <property type="evidence" value="ECO:0007669"/>
    <property type="project" value="TreeGrafter"/>
</dbReference>
<dbReference type="SUPFAM" id="SSF110324">
    <property type="entry name" value="Ribosomal L27 protein-like"/>
    <property type="match status" value="1"/>
</dbReference>
<keyword evidence="6" id="KW-0539">Nucleus</keyword>
<dbReference type="InterPro" id="IPR026699">
    <property type="entry name" value="Exosome_RNA_bind1/RRP40/RRP4"/>
</dbReference>
<comment type="caution">
    <text evidence="10">The sequence shown here is derived from an EMBL/GenBank/DDBJ whole genome shotgun (WGS) entry which is preliminary data.</text>
</comment>
<keyword evidence="11" id="KW-1185">Reference proteome</keyword>
<dbReference type="GO" id="GO:0000177">
    <property type="term" value="C:cytoplasmic exosome (RNase complex)"/>
    <property type="evidence" value="ECO:0007669"/>
    <property type="project" value="TreeGrafter"/>
</dbReference>
<dbReference type="PANTHER" id="PTHR21321">
    <property type="entry name" value="PNAS-3 RELATED"/>
    <property type="match status" value="1"/>
</dbReference>
<dbReference type="PANTHER" id="PTHR21321:SF4">
    <property type="entry name" value="EXOSOME COMPLEX COMPONENT RRP4"/>
    <property type="match status" value="1"/>
</dbReference>
<evidence type="ECO:0000256" key="1">
    <source>
        <dbReference type="ARBA" id="ARBA00004123"/>
    </source>
</evidence>
<comment type="subcellular location">
    <subcellularLocation>
        <location evidence="1">Nucleus</location>
    </subcellularLocation>
</comment>
<evidence type="ECO:0000313" key="11">
    <source>
        <dbReference type="Proteomes" id="UP001300502"/>
    </source>
</evidence>
<dbReference type="GO" id="GO:0071038">
    <property type="term" value="P:TRAMP-dependent tRNA surveillance pathway"/>
    <property type="evidence" value="ECO:0007669"/>
    <property type="project" value="TreeGrafter"/>
</dbReference>
<protein>
    <recommendedName>
        <fullName evidence="12">Ribosomal RNA-processing protein 4</fullName>
    </recommendedName>
</protein>
<dbReference type="Pfam" id="PF14382">
    <property type="entry name" value="ECR1_N"/>
    <property type="match status" value="1"/>
</dbReference>
<gene>
    <name evidence="10" type="ORF">GAYE_SCF19G4002</name>
</gene>
<comment type="similarity">
    <text evidence="2">Belongs to the RRP4 family.</text>
</comment>
<evidence type="ECO:0000256" key="2">
    <source>
        <dbReference type="ARBA" id="ARBA00009155"/>
    </source>
</evidence>
<dbReference type="InterPro" id="IPR004088">
    <property type="entry name" value="KH_dom_type_1"/>
</dbReference>
<evidence type="ECO:0000259" key="7">
    <source>
        <dbReference type="Pfam" id="PF14382"/>
    </source>
</evidence>
<evidence type="ECO:0000256" key="5">
    <source>
        <dbReference type="ARBA" id="ARBA00022884"/>
    </source>
</evidence>
<evidence type="ECO:0000259" key="8">
    <source>
        <dbReference type="Pfam" id="PF15985"/>
    </source>
</evidence>
<proteinExistence type="inferred from homology"/>
<evidence type="ECO:0000313" key="10">
    <source>
        <dbReference type="EMBL" id="KAK4526091.1"/>
    </source>
</evidence>
<dbReference type="InterPro" id="IPR036612">
    <property type="entry name" value="KH_dom_type_1_sf"/>
</dbReference>
<accession>A0AAV9IFU1</accession>
<organism evidence="10 11">
    <name type="scientific">Galdieria yellowstonensis</name>
    <dbReference type="NCBI Taxonomy" id="3028027"/>
    <lineage>
        <taxon>Eukaryota</taxon>
        <taxon>Rhodophyta</taxon>
        <taxon>Bangiophyceae</taxon>
        <taxon>Galdieriales</taxon>
        <taxon>Galdieriaceae</taxon>
        <taxon>Galdieria</taxon>
    </lineage>
</organism>
<dbReference type="SUPFAM" id="SSF50249">
    <property type="entry name" value="Nucleic acid-binding proteins"/>
    <property type="match status" value="1"/>
</dbReference>
<dbReference type="EMBL" id="JANCYU010000036">
    <property type="protein sequence ID" value="KAK4526091.1"/>
    <property type="molecule type" value="Genomic_DNA"/>
</dbReference>
<dbReference type="InterPro" id="IPR012340">
    <property type="entry name" value="NA-bd_OB-fold"/>
</dbReference>
<dbReference type="CDD" id="cd05789">
    <property type="entry name" value="S1_Rrp4"/>
    <property type="match status" value="1"/>
</dbReference>
<dbReference type="InterPro" id="IPR025721">
    <property type="entry name" value="Exosome_cplx_N_dom"/>
</dbReference>
<dbReference type="Pfam" id="PF15985">
    <property type="entry name" value="KH_6"/>
    <property type="match status" value="1"/>
</dbReference>
<feature type="domain" description="Exosome complex component N-terminal" evidence="7">
    <location>
        <begin position="34"/>
        <end position="71"/>
    </location>
</feature>
<keyword evidence="3" id="KW-0698">rRNA processing</keyword>
<name>A0AAV9IFU1_9RHOD</name>
<dbReference type="Pfam" id="PF21266">
    <property type="entry name" value="S1_RRP4"/>
    <property type="match status" value="1"/>
</dbReference>
<evidence type="ECO:0000256" key="6">
    <source>
        <dbReference type="ARBA" id="ARBA00023242"/>
    </source>
</evidence>
<sequence length="305" mass="34735">MDWQQEGMKDPPVVQSLLQQETSFVPSLAKSSQFVAPGDDILSQESVVRGHGTMVQGSRLISTVAGLVERVNKLVAVLPIRARYSAEVGDVVVGRIRDVVSRKWKVDVNARQDAVLLLSAVNLPGGVQRRRTYEDELKMREFFDQDDLISAEVQELKQDGLIMLHTRSLKYGKLENGVFIAVTPQLVKRSKKHFHHLVCGVDIILGNNGYIWIYINESTSNSQEMKELSFPEKQENAKSSLNQKLSVIRVRNAIHILNSYFLSIQPETIMYIYEETIQREIPVRNMLRSDVMYEIYKTVTNTKEV</sequence>
<evidence type="ECO:0000256" key="3">
    <source>
        <dbReference type="ARBA" id="ARBA00022552"/>
    </source>
</evidence>
<dbReference type="SUPFAM" id="SSF54791">
    <property type="entry name" value="Eukaryotic type KH-domain (KH-domain type I)"/>
    <property type="match status" value="1"/>
</dbReference>
<dbReference type="Gene3D" id="2.40.50.100">
    <property type="match status" value="1"/>
</dbReference>
<reference evidence="10 11" key="1">
    <citation type="submission" date="2022-07" db="EMBL/GenBank/DDBJ databases">
        <title>Genome-wide signatures of adaptation to extreme environments.</title>
        <authorList>
            <person name="Cho C.H."/>
            <person name="Yoon H.S."/>
        </authorList>
    </citation>
    <scope>NUCLEOTIDE SEQUENCE [LARGE SCALE GENOMIC DNA]</scope>
    <source>
        <strain evidence="10 11">108.79 E11</strain>
    </source>
</reference>
<dbReference type="GO" id="GO:0000176">
    <property type="term" value="C:nuclear exosome (RNase complex)"/>
    <property type="evidence" value="ECO:0007669"/>
    <property type="project" value="TreeGrafter"/>
</dbReference>
<keyword evidence="4" id="KW-0271">Exosome</keyword>
<dbReference type="GO" id="GO:0000467">
    <property type="term" value="P:exonucleolytic trimming to generate mature 3'-end of 5.8S rRNA from tricistronic rRNA transcript (SSU-rRNA, 5.8S rRNA, LSU-rRNA)"/>
    <property type="evidence" value="ECO:0007669"/>
    <property type="project" value="TreeGrafter"/>
</dbReference>
<feature type="domain" description="K Homology" evidence="8">
    <location>
        <begin position="177"/>
        <end position="214"/>
    </location>
</feature>
<dbReference type="GO" id="GO:0071034">
    <property type="term" value="P:CUT catabolic process"/>
    <property type="evidence" value="ECO:0007669"/>
    <property type="project" value="TreeGrafter"/>
</dbReference>
<dbReference type="Proteomes" id="UP001300502">
    <property type="component" value="Unassembled WGS sequence"/>
</dbReference>
<keyword evidence="5" id="KW-0694">RNA-binding</keyword>
<evidence type="ECO:0000256" key="4">
    <source>
        <dbReference type="ARBA" id="ARBA00022835"/>
    </source>
</evidence>
<dbReference type="CDD" id="cd22525">
    <property type="entry name" value="KH-I_Rrp4_eukar"/>
    <property type="match status" value="1"/>
</dbReference>
<evidence type="ECO:0000259" key="9">
    <source>
        <dbReference type="Pfam" id="PF21266"/>
    </source>
</evidence>
<dbReference type="AlphaFoldDB" id="A0AAV9IFU1"/>
<evidence type="ECO:0008006" key="12">
    <source>
        <dbReference type="Google" id="ProtNLM"/>
    </source>
</evidence>